<dbReference type="KEGG" id="bbig:BBBOND_0304660"/>
<dbReference type="STRING" id="5866.A0A061D7P2"/>
<keyword evidence="1" id="KW-0472">Membrane</keyword>
<proteinExistence type="predicted"/>
<dbReference type="VEuPathDB" id="PiroplasmaDB:BBBOND_0304660"/>
<dbReference type="RefSeq" id="XP_012768749.1">
    <property type="nucleotide sequence ID" value="XM_012913295.1"/>
</dbReference>
<reference evidence="3" key="1">
    <citation type="journal article" date="2014" name="Nucleic Acids Res.">
        <title>The evolutionary dynamics of variant antigen genes in Babesia reveal a history of genomic innovation underlying host-parasite interaction.</title>
        <authorList>
            <person name="Jackson A.P."/>
            <person name="Otto T.D."/>
            <person name="Darby A."/>
            <person name="Ramaprasad A."/>
            <person name="Xia D."/>
            <person name="Echaide I.E."/>
            <person name="Farber M."/>
            <person name="Gahlot S."/>
            <person name="Gamble J."/>
            <person name="Gupta D."/>
            <person name="Gupta Y."/>
            <person name="Jackson L."/>
            <person name="Malandrin L."/>
            <person name="Malas T.B."/>
            <person name="Moussa E."/>
            <person name="Nair M."/>
            <person name="Reid A.J."/>
            <person name="Sanders M."/>
            <person name="Sharma J."/>
            <person name="Tracey A."/>
            <person name="Quail M.A."/>
            <person name="Weir W."/>
            <person name="Wastling J.M."/>
            <person name="Hall N."/>
            <person name="Willadsen P."/>
            <person name="Lingelbach K."/>
            <person name="Shiels B."/>
            <person name="Tait A."/>
            <person name="Berriman M."/>
            <person name="Allred D.R."/>
            <person name="Pain A."/>
        </authorList>
    </citation>
    <scope>NUCLEOTIDE SEQUENCE [LARGE SCALE GENOMIC DNA]</scope>
    <source>
        <strain evidence="3">Bond</strain>
    </source>
</reference>
<dbReference type="AlphaFoldDB" id="A0A061D7P2"/>
<protein>
    <submittedName>
        <fullName evidence="2">Uncharacterized protein</fullName>
    </submittedName>
</protein>
<dbReference type="GeneID" id="24565104"/>
<feature type="transmembrane region" description="Helical" evidence="1">
    <location>
        <begin position="158"/>
        <end position="179"/>
    </location>
</feature>
<evidence type="ECO:0000313" key="3">
    <source>
        <dbReference type="Proteomes" id="UP000033188"/>
    </source>
</evidence>
<evidence type="ECO:0000256" key="1">
    <source>
        <dbReference type="SAM" id="Phobius"/>
    </source>
</evidence>
<dbReference type="Proteomes" id="UP000033188">
    <property type="component" value="Chromosome 3"/>
</dbReference>
<keyword evidence="3" id="KW-1185">Reference proteome</keyword>
<accession>A0A061D7P2</accession>
<organism evidence="2 3">
    <name type="scientific">Babesia bigemina</name>
    <dbReference type="NCBI Taxonomy" id="5866"/>
    <lineage>
        <taxon>Eukaryota</taxon>
        <taxon>Sar</taxon>
        <taxon>Alveolata</taxon>
        <taxon>Apicomplexa</taxon>
        <taxon>Aconoidasida</taxon>
        <taxon>Piroplasmida</taxon>
        <taxon>Babesiidae</taxon>
        <taxon>Babesia</taxon>
    </lineage>
</organism>
<keyword evidence="1" id="KW-1133">Transmembrane helix</keyword>
<dbReference type="EMBL" id="LK391709">
    <property type="protein sequence ID" value="CDR96563.1"/>
    <property type="molecule type" value="Genomic_DNA"/>
</dbReference>
<evidence type="ECO:0000313" key="2">
    <source>
        <dbReference type="EMBL" id="CDR96563.1"/>
    </source>
</evidence>
<sequence>MGSLPSCPSELLNNICTPNNDNDHPNFLSTLVGCGSDPANCHPHCSPITYGAYSLYSHAFAHTYLSWTVYLPDRLWEALERLHYDLKKHVSIKCSSPYLCSTALPLLYLHGITPPEVGPQPTLTCQQVIAKLQDIVNGKPIASLMTCMDDFLYRVRMPFLYTLIALWSVAILLLAYTILYRLDILYLCSHAIRSKASHLIDVKALLTNSRKMLSLYDADYFDEDPICQRGVS</sequence>
<name>A0A061D7P2_BABBI</name>
<keyword evidence="1" id="KW-0812">Transmembrane</keyword>
<gene>
    <name evidence="2" type="ORF">BBBOND_0304660</name>
</gene>